<dbReference type="AlphaFoldDB" id="A0A6H9WP35"/>
<dbReference type="InterPro" id="IPR029062">
    <property type="entry name" value="Class_I_gatase-like"/>
</dbReference>
<sequence>MTIVLSGGGLARIDPDVDAEDTLGLTGDGIAASIARFVSFARAHAVAAEKSAARIAVVVAGPERRAAQQAAEWRVRLEAVEGDVRAAAAEPEGDPVDGSAAGELALEIRTIVYPRRHREPATEALDVKPLLAIDGLVVGDGVAFDYLCALGGRAVDVRRLVTEGVAYYGHGAGAAIAATKAIVGGTEIGGVPVCPLDADDTGPREIEIEAGLGLVDLTIEVRASGQGTLGRAIAAVESGLVDAAIAIDEDTAVVIKPGDLGMIGTGSLWQIMPGERGVNVGTVRV</sequence>
<organism evidence="1 2">
    <name type="scientific">Pseudoclavibacter endophyticus</name>
    <dbReference type="NCBI Taxonomy" id="1778590"/>
    <lineage>
        <taxon>Bacteria</taxon>
        <taxon>Bacillati</taxon>
        <taxon>Actinomycetota</taxon>
        <taxon>Actinomycetes</taxon>
        <taxon>Micrococcales</taxon>
        <taxon>Microbacteriaceae</taxon>
        <taxon>Pseudoclavibacter</taxon>
    </lineage>
</organism>
<dbReference type="OrthoDB" id="3078420at2"/>
<dbReference type="EMBL" id="WBJY01000001">
    <property type="protein sequence ID" value="KAB1649868.1"/>
    <property type="molecule type" value="Genomic_DNA"/>
</dbReference>
<dbReference type="Proteomes" id="UP000431744">
    <property type="component" value="Unassembled WGS sequence"/>
</dbReference>
<dbReference type="Gene3D" id="3.40.50.880">
    <property type="match status" value="1"/>
</dbReference>
<protein>
    <submittedName>
        <fullName evidence="1">Uncharacterized protein</fullName>
    </submittedName>
</protein>
<keyword evidence="2" id="KW-1185">Reference proteome</keyword>
<dbReference type="RefSeq" id="WP_158028452.1">
    <property type="nucleotide sequence ID" value="NZ_BMHG01000001.1"/>
</dbReference>
<proteinExistence type="predicted"/>
<dbReference type="SUPFAM" id="SSF52317">
    <property type="entry name" value="Class I glutamine amidotransferase-like"/>
    <property type="match status" value="1"/>
</dbReference>
<comment type="caution">
    <text evidence="1">The sequence shown here is derived from an EMBL/GenBank/DDBJ whole genome shotgun (WGS) entry which is preliminary data.</text>
</comment>
<gene>
    <name evidence="1" type="ORF">F8O04_06465</name>
</gene>
<evidence type="ECO:0000313" key="1">
    <source>
        <dbReference type="EMBL" id="KAB1649868.1"/>
    </source>
</evidence>
<evidence type="ECO:0000313" key="2">
    <source>
        <dbReference type="Proteomes" id="UP000431744"/>
    </source>
</evidence>
<reference evidence="1 2" key="1">
    <citation type="submission" date="2019-09" db="EMBL/GenBank/DDBJ databases">
        <title>Phylogeny of genus Pseudoclavibacter and closely related genus.</title>
        <authorList>
            <person name="Li Y."/>
        </authorList>
    </citation>
    <scope>NUCLEOTIDE SEQUENCE [LARGE SCALE GENOMIC DNA]</scope>
    <source>
        <strain evidence="1 2">EGI 60007</strain>
    </source>
</reference>
<name>A0A6H9WP35_9MICO</name>
<accession>A0A6H9WP35</accession>